<dbReference type="GeneID" id="72465555"/>
<protein>
    <recommendedName>
        <fullName evidence="6">Spore cortex biosynthesis protein YabQ</fullName>
    </recommendedName>
</protein>
<dbReference type="AlphaFoldDB" id="A0A1Y4MAV4"/>
<evidence type="ECO:0008006" key="6">
    <source>
        <dbReference type="Google" id="ProtNLM"/>
    </source>
</evidence>
<dbReference type="Pfam" id="PF09578">
    <property type="entry name" value="Spore_YabQ"/>
    <property type="match status" value="1"/>
</dbReference>
<dbReference type="Proteomes" id="UP000260828">
    <property type="component" value="Unassembled WGS sequence"/>
</dbReference>
<sequence length="215" mass="23782">MRFPTRIICRRAAAYGASCSVEYLQNAGRGDCMEITVAGQTWIFLMSVALGAALGVLYDVFRIVRIAVRTPPAVVLVEDLAFSIVCTTATFLFLIGADKGQLRMFLLIGEASGFALYYCTVGTLIIGAARGIIAVVKRICTFFWKLLVSPILRFLEKFGLLTGKIAKQLANCLKHPAENSNLPLKKHSGILYNLRNRLHRCGQRKKKEKQEHTGS</sequence>
<organism evidence="2 4">
    <name type="scientific">Anaerotruncus colihominis</name>
    <dbReference type="NCBI Taxonomy" id="169435"/>
    <lineage>
        <taxon>Bacteria</taxon>
        <taxon>Bacillati</taxon>
        <taxon>Bacillota</taxon>
        <taxon>Clostridia</taxon>
        <taxon>Eubacteriales</taxon>
        <taxon>Oscillospiraceae</taxon>
        <taxon>Anaerotruncus</taxon>
    </lineage>
</organism>
<comment type="caution">
    <text evidence="2">The sequence shown here is derived from an EMBL/GenBank/DDBJ whole genome shotgun (WGS) entry which is preliminary data.</text>
</comment>
<evidence type="ECO:0000313" key="3">
    <source>
        <dbReference type="EMBL" id="RGE70461.1"/>
    </source>
</evidence>
<evidence type="ECO:0000313" key="2">
    <source>
        <dbReference type="EMBL" id="OUP65938.1"/>
    </source>
</evidence>
<keyword evidence="1" id="KW-0812">Transmembrane</keyword>
<dbReference type="EMBL" id="NFKP01000043">
    <property type="protein sequence ID" value="OUP65938.1"/>
    <property type="molecule type" value="Genomic_DNA"/>
</dbReference>
<reference evidence="4" key="1">
    <citation type="submission" date="2017-04" db="EMBL/GenBank/DDBJ databases">
        <title>Function of individual gut microbiota members based on whole genome sequencing of pure cultures obtained from chicken caecum.</title>
        <authorList>
            <person name="Medvecky M."/>
            <person name="Cejkova D."/>
            <person name="Polansky O."/>
            <person name="Karasova D."/>
            <person name="Kubasova T."/>
            <person name="Cizek A."/>
            <person name="Rychlik I."/>
        </authorList>
    </citation>
    <scope>NUCLEOTIDE SEQUENCE [LARGE SCALE GENOMIC DNA]</scope>
    <source>
        <strain evidence="4">An175</strain>
    </source>
</reference>
<dbReference type="RefSeq" id="WP_081726410.1">
    <property type="nucleotide sequence ID" value="NZ_CABIWA010000023.1"/>
</dbReference>
<reference evidence="3 5" key="3">
    <citation type="submission" date="2018-08" db="EMBL/GenBank/DDBJ databases">
        <title>A genome reference for cultivated species of the human gut microbiota.</title>
        <authorList>
            <person name="Zou Y."/>
            <person name="Xue W."/>
            <person name="Luo G."/>
        </authorList>
    </citation>
    <scope>NUCLEOTIDE SEQUENCE [LARGE SCALE GENOMIC DNA]</scope>
    <source>
        <strain evidence="3 5">TF05-12AC</strain>
    </source>
</reference>
<feature type="transmembrane region" description="Helical" evidence="1">
    <location>
        <begin position="73"/>
        <end position="95"/>
    </location>
</feature>
<proteinExistence type="predicted"/>
<feature type="transmembrane region" description="Helical" evidence="1">
    <location>
        <begin position="42"/>
        <end position="61"/>
    </location>
</feature>
<dbReference type="InterPro" id="IPR019074">
    <property type="entry name" value="YabQ"/>
</dbReference>
<dbReference type="NCBIfam" id="TIGR02893">
    <property type="entry name" value="spore_yabQ"/>
    <property type="match status" value="1"/>
</dbReference>
<keyword evidence="1" id="KW-1133">Transmembrane helix</keyword>
<dbReference type="Proteomes" id="UP000196386">
    <property type="component" value="Unassembled WGS sequence"/>
</dbReference>
<name>A0A1Y4MAV4_9FIRM</name>
<accession>A0A1Y4MAV4</accession>
<dbReference type="OrthoDB" id="1858990at2"/>
<keyword evidence="1" id="KW-0472">Membrane</keyword>
<dbReference type="EMBL" id="QVME01000001">
    <property type="protein sequence ID" value="RGE70461.1"/>
    <property type="molecule type" value="Genomic_DNA"/>
</dbReference>
<evidence type="ECO:0000313" key="5">
    <source>
        <dbReference type="Proteomes" id="UP000260828"/>
    </source>
</evidence>
<feature type="transmembrane region" description="Helical" evidence="1">
    <location>
        <begin position="115"/>
        <end position="136"/>
    </location>
</feature>
<gene>
    <name evidence="2" type="ORF">B5F11_19615</name>
    <name evidence="3" type="ORF">DXC40_01070</name>
</gene>
<reference evidence="2" key="2">
    <citation type="journal article" date="2018" name="BMC Genomics">
        <title>Whole genome sequencing and function prediction of 133 gut anaerobes isolated from chicken caecum in pure cultures.</title>
        <authorList>
            <person name="Medvecky M."/>
            <person name="Cejkova D."/>
            <person name="Polansky O."/>
            <person name="Karasova D."/>
            <person name="Kubasova T."/>
            <person name="Cizek A."/>
            <person name="Rychlik I."/>
        </authorList>
    </citation>
    <scope>NUCLEOTIDE SEQUENCE</scope>
    <source>
        <strain evidence="2">An175</strain>
    </source>
</reference>
<evidence type="ECO:0000256" key="1">
    <source>
        <dbReference type="SAM" id="Phobius"/>
    </source>
</evidence>
<evidence type="ECO:0000313" key="4">
    <source>
        <dbReference type="Proteomes" id="UP000196386"/>
    </source>
</evidence>